<keyword evidence="3" id="KW-0238">DNA-binding</keyword>
<evidence type="ECO:0000313" key="4">
    <source>
        <dbReference type="Proteomes" id="UP001499938"/>
    </source>
</evidence>
<dbReference type="Pfam" id="PF21531">
    <property type="entry name" value="Rv2175c_wHTH"/>
    <property type="match status" value="1"/>
</dbReference>
<dbReference type="SUPFAM" id="SSF46785">
    <property type="entry name" value="Winged helix' DNA-binding domain"/>
    <property type="match status" value="1"/>
</dbReference>
<gene>
    <name evidence="3" type="ORF">GCM10009811_14590</name>
</gene>
<reference evidence="4" key="1">
    <citation type="journal article" date="2019" name="Int. J. Syst. Evol. Microbiol.">
        <title>The Global Catalogue of Microorganisms (GCM) 10K type strain sequencing project: providing services to taxonomists for standard genome sequencing and annotation.</title>
        <authorList>
            <consortium name="The Broad Institute Genomics Platform"/>
            <consortium name="The Broad Institute Genome Sequencing Center for Infectious Disease"/>
            <person name="Wu L."/>
            <person name="Ma J."/>
        </authorList>
    </citation>
    <scope>NUCLEOTIDE SEQUENCE [LARGE SCALE GENOMIC DNA]</scope>
    <source>
        <strain evidence="4">JCM 15592</strain>
    </source>
</reference>
<dbReference type="EMBL" id="BAAAPO010000023">
    <property type="protein sequence ID" value="GAA1790706.1"/>
    <property type="molecule type" value="Genomic_DNA"/>
</dbReference>
<dbReference type="RefSeq" id="WP_344083023.1">
    <property type="nucleotide sequence ID" value="NZ_BAAAPO010000023.1"/>
</dbReference>
<dbReference type="InterPro" id="IPR036390">
    <property type="entry name" value="WH_DNA-bd_sf"/>
</dbReference>
<name>A0ABP4XTC0_9MICO</name>
<accession>A0ABP4XTC0</accession>
<dbReference type="GO" id="GO:0003677">
    <property type="term" value="F:DNA binding"/>
    <property type="evidence" value="ECO:0007669"/>
    <property type="project" value="UniProtKB-KW"/>
</dbReference>
<keyword evidence="4" id="KW-1185">Reference proteome</keyword>
<evidence type="ECO:0000313" key="3">
    <source>
        <dbReference type="EMBL" id="GAA1790706.1"/>
    </source>
</evidence>
<feature type="domain" description="Rv2175c C-terminal" evidence="1">
    <location>
        <begin position="62"/>
        <end position="114"/>
    </location>
</feature>
<organism evidence="3 4">
    <name type="scientific">Nostocoides veronense</name>
    <dbReference type="NCBI Taxonomy" id="330836"/>
    <lineage>
        <taxon>Bacteria</taxon>
        <taxon>Bacillati</taxon>
        <taxon>Actinomycetota</taxon>
        <taxon>Actinomycetes</taxon>
        <taxon>Micrococcales</taxon>
        <taxon>Intrasporangiaceae</taxon>
        <taxon>Nostocoides</taxon>
    </lineage>
</organism>
<dbReference type="InterPro" id="IPR048576">
    <property type="entry name" value="Rv2175c_wHTH"/>
</dbReference>
<feature type="domain" description="DNA-binding protein Rv2175c wHTH" evidence="2">
    <location>
        <begin position="4"/>
        <end position="54"/>
    </location>
</feature>
<proteinExistence type="predicted"/>
<dbReference type="InterPro" id="IPR041098">
    <property type="entry name" value="Rv2175c_C"/>
</dbReference>
<evidence type="ECO:0000259" key="2">
    <source>
        <dbReference type="Pfam" id="PF21531"/>
    </source>
</evidence>
<dbReference type="Pfam" id="PF18367">
    <property type="entry name" value="Rv2175c_C"/>
    <property type="match status" value="1"/>
</dbReference>
<evidence type="ECO:0000259" key="1">
    <source>
        <dbReference type="Pfam" id="PF18367"/>
    </source>
</evidence>
<protein>
    <submittedName>
        <fullName evidence="3">Rv2175c family DNA-binding protein</fullName>
    </submittedName>
</protein>
<comment type="caution">
    <text evidence="3">The sequence shown here is derived from an EMBL/GenBank/DDBJ whole genome shotgun (WGS) entry which is preliminary data.</text>
</comment>
<dbReference type="Proteomes" id="UP001499938">
    <property type="component" value="Unassembled WGS sequence"/>
</dbReference>
<sequence>MDLDALVGDWLTLSDLASRLGTSPNGVRRLLEERELVGLRRGSPKVLSVPADFLDGDVPLPALKGTLMVLGDIGFSDEEMIEWLFTPDDTLPGGAAHPTAAMRAGFKTEVRRRAMEQM</sequence>